<comment type="catalytic activity">
    <reaction evidence="2">
        <text>GTP + H2O = 7,8-dihydroneopterin 3'-triphosphate + formate + H(+)</text>
        <dbReference type="Rhea" id="RHEA:17473"/>
        <dbReference type="ChEBI" id="CHEBI:15377"/>
        <dbReference type="ChEBI" id="CHEBI:15378"/>
        <dbReference type="ChEBI" id="CHEBI:15740"/>
        <dbReference type="ChEBI" id="CHEBI:37565"/>
        <dbReference type="ChEBI" id="CHEBI:58462"/>
        <dbReference type="EC" id="3.5.4.16"/>
    </reaction>
</comment>
<comment type="pathway">
    <text evidence="2">Cofactor biosynthesis; 7,8-dihydroneopterin triphosphate biosynthesis; 7,8-dihydroneopterin triphosphate from GTP: step 1/1.</text>
</comment>
<dbReference type="OrthoDB" id="9774824at2"/>
<evidence type="ECO:0000313" key="3">
    <source>
        <dbReference type="EMBL" id="SKB00223.1"/>
    </source>
</evidence>
<protein>
    <recommendedName>
        <fullName evidence="2">GTP cyclohydrolase FolE2</fullName>
        <ecNumber evidence="2">3.5.4.16</ecNumber>
    </recommendedName>
</protein>
<comment type="similarity">
    <text evidence="2">Belongs to the GTP cyclohydrolase IV family.</text>
</comment>
<keyword evidence="1 2" id="KW-0378">Hydrolase</keyword>
<dbReference type="HAMAP" id="MF_01527_B">
    <property type="entry name" value="GTP_cyclohydrol_B"/>
    <property type="match status" value="1"/>
</dbReference>
<evidence type="ECO:0000256" key="2">
    <source>
        <dbReference type="HAMAP-Rule" id="MF_01527"/>
    </source>
</evidence>
<organism evidence="3 4">
    <name type="scientific">Caloramator quimbayensis</name>
    <dbReference type="NCBI Taxonomy" id="1147123"/>
    <lineage>
        <taxon>Bacteria</taxon>
        <taxon>Bacillati</taxon>
        <taxon>Bacillota</taxon>
        <taxon>Clostridia</taxon>
        <taxon>Eubacteriales</taxon>
        <taxon>Clostridiaceae</taxon>
        <taxon>Caloramator</taxon>
    </lineage>
</organism>
<dbReference type="EMBL" id="FUYH01000042">
    <property type="protein sequence ID" value="SKB00223.1"/>
    <property type="molecule type" value="Genomic_DNA"/>
</dbReference>
<dbReference type="PANTHER" id="PTHR36445:SF1">
    <property type="entry name" value="GTP CYCLOHYDROLASE MPTA"/>
    <property type="match status" value="1"/>
</dbReference>
<comment type="function">
    <text evidence="2">Converts GTP to 7,8-dihydroneopterin triphosphate.</text>
</comment>
<dbReference type="AlphaFoldDB" id="A0A1T4YEU6"/>
<evidence type="ECO:0000256" key="1">
    <source>
        <dbReference type="ARBA" id="ARBA00022801"/>
    </source>
</evidence>
<dbReference type="PANTHER" id="PTHR36445">
    <property type="entry name" value="GTP CYCLOHYDROLASE MPTA"/>
    <property type="match status" value="1"/>
</dbReference>
<dbReference type="Gene3D" id="3.10.270.10">
    <property type="entry name" value="Urate Oxidase"/>
    <property type="match status" value="1"/>
</dbReference>
<accession>A0A1T4YEU6</accession>
<dbReference type="GO" id="GO:0046654">
    <property type="term" value="P:tetrahydrofolate biosynthetic process"/>
    <property type="evidence" value="ECO:0007669"/>
    <property type="project" value="UniProtKB-UniRule"/>
</dbReference>
<dbReference type="Pfam" id="PF02649">
    <property type="entry name" value="GCHY-1"/>
    <property type="match status" value="1"/>
</dbReference>
<dbReference type="NCBIfam" id="NF010200">
    <property type="entry name" value="PRK13674.1-1"/>
    <property type="match status" value="1"/>
</dbReference>
<name>A0A1T4YEU6_9CLOT</name>
<feature type="site" description="May be catalytically important" evidence="2">
    <location>
        <position position="143"/>
    </location>
</feature>
<dbReference type="Proteomes" id="UP000190105">
    <property type="component" value="Unassembled WGS sequence"/>
</dbReference>
<sequence>MKDVQSEKDFRNVSLKKVGINGLKWPIVVKEKSGGVQNTISQMALSVDLPADIRGTHMSRFVELVNDLKEITPKEIEKALDNLKEKLGAKTAHLKIDFDYFIKKPSPVTGIVSPYDVKCSFDAEKGEDFIFIMEVFVPVSTLCPCSKEISEFGAHNQRAVVNISIYSKKLIWIEDLVKVAEESASSPVFSLLKRKDEKFVTERAYLNPRFVEDVVRETAIRLDDMKEILWYRVHVESMESIHNHNAFACTEKGEIV</sequence>
<gene>
    <name evidence="2" type="primary">folE2</name>
    <name evidence="3" type="ORF">SAMN05443428_1423</name>
</gene>
<dbReference type="InterPro" id="IPR022838">
    <property type="entry name" value="GTP_cyclohydrolase_FolE2"/>
</dbReference>
<dbReference type="InterPro" id="IPR003801">
    <property type="entry name" value="GTP_cyclohydrolase_FolE2/MptA"/>
</dbReference>
<dbReference type="UniPathway" id="UPA00848">
    <property type="reaction ID" value="UER00151"/>
</dbReference>
<dbReference type="STRING" id="1147123.SAMN05443428_1423"/>
<evidence type="ECO:0000313" key="4">
    <source>
        <dbReference type="Proteomes" id="UP000190105"/>
    </source>
</evidence>
<keyword evidence="4" id="KW-1185">Reference proteome</keyword>
<proteinExistence type="inferred from homology"/>
<reference evidence="4" key="1">
    <citation type="submission" date="2017-02" db="EMBL/GenBank/DDBJ databases">
        <authorList>
            <person name="Varghese N."/>
            <person name="Submissions S."/>
        </authorList>
    </citation>
    <scope>NUCLEOTIDE SEQUENCE [LARGE SCALE GENOMIC DNA]</scope>
    <source>
        <strain evidence="4">USBA 833</strain>
    </source>
</reference>
<dbReference type="GO" id="GO:0003934">
    <property type="term" value="F:GTP cyclohydrolase I activity"/>
    <property type="evidence" value="ECO:0007669"/>
    <property type="project" value="UniProtKB-UniRule"/>
</dbReference>
<dbReference type="EC" id="3.5.4.16" evidence="2"/>
<dbReference type="RefSeq" id="WP_078697815.1">
    <property type="nucleotide sequence ID" value="NZ_FUYH01000042.1"/>
</dbReference>